<accession>A0A553WIE4</accession>
<feature type="signal peptide" evidence="2">
    <location>
        <begin position="1"/>
        <end position="18"/>
    </location>
</feature>
<dbReference type="AlphaFoldDB" id="A0A553WIE4"/>
<dbReference type="Proteomes" id="UP000320160">
    <property type="component" value="Unassembled WGS sequence"/>
</dbReference>
<dbReference type="RefSeq" id="WP_143775282.1">
    <property type="nucleotide sequence ID" value="NZ_VKKU01000001.1"/>
</dbReference>
<proteinExistence type="predicted"/>
<evidence type="ECO:0000256" key="1">
    <source>
        <dbReference type="SAM" id="MobiDB-lite"/>
    </source>
</evidence>
<protein>
    <recommendedName>
        <fullName evidence="5">TrbI/VirB10 family protein</fullName>
    </recommendedName>
</protein>
<dbReference type="EMBL" id="VKKU01000001">
    <property type="protein sequence ID" value="TSB04394.1"/>
    <property type="molecule type" value="Genomic_DNA"/>
</dbReference>
<dbReference type="OrthoDB" id="117664at2"/>
<feature type="compositionally biased region" description="Pro residues" evidence="1">
    <location>
        <begin position="203"/>
        <end position="216"/>
    </location>
</feature>
<evidence type="ECO:0000313" key="3">
    <source>
        <dbReference type="EMBL" id="TSB04394.1"/>
    </source>
</evidence>
<gene>
    <name evidence="3" type="ORF">FOM92_02915</name>
</gene>
<comment type="caution">
    <text evidence="3">The sequence shown here is derived from an EMBL/GenBank/DDBJ whole genome shotgun (WGS) entry which is preliminary data.</text>
</comment>
<feature type="chain" id="PRO_5022228099" description="TrbI/VirB10 family protein" evidence="2">
    <location>
        <begin position="19"/>
        <end position="216"/>
    </location>
</feature>
<feature type="region of interest" description="Disordered" evidence="1">
    <location>
        <begin position="182"/>
        <end position="216"/>
    </location>
</feature>
<name>A0A553WIE4_9SPHN</name>
<evidence type="ECO:0000313" key="4">
    <source>
        <dbReference type="Proteomes" id="UP000320160"/>
    </source>
</evidence>
<reference evidence="3 4" key="1">
    <citation type="submission" date="2019-07" db="EMBL/GenBank/DDBJ databases">
        <authorList>
            <person name="Park M."/>
        </authorList>
    </citation>
    <scope>NUCLEOTIDE SEQUENCE [LARGE SCALE GENOMIC DNA]</scope>
    <source>
        <strain evidence="3 4">KCTC32445</strain>
    </source>
</reference>
<keyword evidence="4" id="KW-1185">Reference proteome</keyword>
<organism evidence="3 4">
    <name type="scientific">Sphingorhabdus contaminans</name>
    <dbReference type="NCBI Taxonomy" id="1343899"/>
    <lineage>
        <taxon>Bacteria</taxon>
        <taxon>Pseudomonadati</taxon>
        <taxon>Pseudomonadota</taxon>
        <taxon>Alphaproteobacteria</taxon>
        <taxon>Sphingomonadales</taxon>
        <taxon>Sphingomonadaceae</taxon>
        <taxon>Sphingorhabdus</taxon>
    </lineage>
</organism>
<keyword evidence="2" id="KW-0732">Signal</keyword>
<evidence type="ECO:0008006" key="5">
    <source>
        <dbReference type="Google" id="ProtNLM"/>
    </source>
</evidence>
<evidence type="ECO:0000256" key="2">
    <source>
        <dbReference type="SAM" id="SignalP"/>
    </source>
</evidence>
<sequence length="216" mass="22399">MKTIIVPLFGICCAAVNAQDLQTPVTSLPNPTSETAQMQVEPLKAKLLAGSPVIVSLIDDISTTSSNIGDKFKVMVVHDVVHGGTIAIPKGTLGEGVVTFVTKNGAFGKPGILGISLRFLELNGQRILLDGRYREEGGNNNGAAAATMFAVGVAAALVKGKSSFIPKGRELKARTGEDISFAVVTEPSSGPISETKAPELPQDSPPKPPEANTPPS</sequence>